<dbReference type="PANTHER" id="PTHR32439">
    <property type="entry name" value="FERREDOXIN--NITRITE REDUCTASE, CHLOROPLASTIC"/>
    <property type="match status" value="1"/>
</dbReference>
<keyword evidence="2" id="KW-0349">Heme</keyword>
<evidence type="ECO:0000256" key="6">
    <source>
        <dbReference type="ARBA" id="ARBA00023014"/>
    </source>
</evidence>
<evidence type="ECO:0000256" key="4">
    <source>
        <dbReference type="ARBA" id="ARBA00023002"/>
    </source>
</evidence>
<feature type="domain" description="Nitrite/Sulfite reductase ferredoxin-like" evidence="8">
    <location>
        <begin position="255"/>
        <end position="314"/>
    </location>
</feature>
<dbReference type="Gene3D" id="3.30.413.10">
    <property type="entry name" value="Sulfite Reductase Hemoprotein, domain 1"/>
    <property type="match status" value="1"/>
</dbReference>
<sequence length="438" mass="44480">MSDPHQATPAGYRRGARADACPGALTTHEAADGQLARVRVPGGRLGAGQLRELAACAEEFGDGVLHLTSRGNVQLRGLGADAGLADRIAAAGLLPSASHERVRNIVASPLSGLSGGVADVRPLAGELDEAVCARPELASLPGRFLFGLDDGRADVADDRIDACWYALDAGTGALVLAGRDTGLRVPAGQAAEALVEAAAAFGRVRGDAWQVRELGTRADWIAVAVAARLGSGIGCPRQTPRALPRSAEPPLGATRQDDGGWLVVAGITFGALSGAQARTLAGLAGTVTLTPWRSVVVGDLDADAVDTVTAGLDAAGFLLSQGAPEHAVSACIGSPGCAKSRADVRADVSEVMRTAGGALAGAATAAHFSGCERRCGRPRAEHVDVLAEDGGYRVDGDWVPVERLAEALARATDAGGEAAADHGHPARPGRSQQERTGS</sequence>
<dbReference type="OrthoDB" id="105450at2"/>
<dbReference type="InterPro" id="IPR012798">
    <property type="entry name" value="Cbl_synth_CobG-like"/>
</dbReference>
<dbReference type="SUPFAM" id="SSF56014">
    <property type="entry name" value="Nitrite and sulphite reductase 4Fe-4S domain-like"/>
    <property type="match status" value="1"/>
</dbReference>
<evidence type="ECO:0000313" key="9">
    <source>
        <dbReference type="EMBL" id="SNR48503.1"/>
    </source>
</evidence>
<keyword evidence="5" id="KW-0408">Iron</keyword>
<reference evidence="9 10" key="1">
    <citation type="submission" date="2017-06" db="EMBL/GenBank/DDBJ databases">
        <authorList>
            <person name="Kim H.J."/>
            <person name="Triplett B.A."/>
        </authorList>
    </citation>
    <scope>NUCLEOTIDE SEQUENCE [LARGE SCALE GENOMIC DNA]</scope>
    <source>
        <strain evidence="9 10">DSM 45207</strain>
    </source>
</reference>
<protein>
    <submittedName>
        <fullName evidence="9">Precorrin-3B synthase</fullName>
    </submittedName>
</protein>
<dbReference type="RefSeq" id="WP_089300899.1">
    <property type="nucleotide sequence ID" value="NZ_FZNW01000007.1"/>
</dbReference>
<evidence type="ECO:0000256" key="7">
    <source>
        <dbReference type="SAM" id="MobiDB-lite"/>
    </source>
</evidence>
<dbReference type="GO" id="GO:0051539">
    <property type="term" value="F:4 iron, 4 sulfur cluster binding"/>
    <property type="evidence" value="ECO:0007669"/>
    <property type="project" value="UniProtKB-KW"/>
</dbReference>
<keyword evidence="4" id="KW-0560">Oxidoreductase</keyword>
<keyword evidence="3" id="KW-0479">Metal-binding</keyword>
<proteinExistence type="predicted"/>
<dbReference type="InterPro" id="IPR045854">
    <property type="entry name" value="NO2/SO3_Rdtase_4Fe4S_sf"/>
</dbReference>
<dbReference type="InterPro" id="IPR005117">
    <property type="entry name" value="NiRdtase/SiRdtase_haem-b_fer"/>
</dbReference>
<evidence type="ECO:0000313" key="10">
    <source>
        <dbReference type="Proteomes" id="UP000198348"/>
    </source>
</evidence>
<evidence type="ECO:0000256" key="1">
    <source>
        <dbReference type="ARBA" id="ARBA00022485"/>
    </source>
</evidence>
<keyword evidence="10" id="KW-1185">Reference proteome</keyword>
<dbReference type="InterPro" id="IPR051329">
    <property type="entry name" value="NIR_SIR_4Fe-4S"/>
</dbReference>
<dbReference type="InterPro" id="IPR036136">
    <property type="entry name" value="Nit/Sulf_reduc_fer-like_dom_sf"/>
</dbReference>
<accession>A0A238WQ95</accession>
<dbReference type="Gene3D" id="3.90.480.10">
    <property type="entry name" value="Sulfite Reductase Hemoprotein,Domain 2"/>
    <property type="match status" value="1"/>
</dbReference>
<evidence type="ECO:0000256" key="3">
    <source>
        <dbReference type="ARBA" id="ARBA00022723"/>
    </source>
</evidence>
<gene>
    <name evidence="9" type="ORF">SAMN06265360_10761</name>
</gene>
<dbReference type="Pfam" id="PF03460">
    <property type="entry name" value="NIR_SIR_ferr"/>
    <property type="match status" value="2"/>
</dbReference>
<feature type="domain" description="Nitrite/Sulfite reductase ferredoxin-like" evidence="8">
    <location>
        <begin position="32"/>
        <end position="80"/>
    </location>
</feature>
<dbReference type="GO" id="GO:0046872">
    <property type="term" value="F:metal ion binding"/>
    <property type="evidence" value="ECO:0007669"/>
    <property type="project" value="UniProtKB-KW"/>
</dbReference>
<organism evidence="9 10">
    <name type="scientific">Haloechinothrix alba</name>
    <dbReference type="NCBI Taxonomy" id="664784"/>
    <lineage>
        <taxon>Bacteria</taxon>
        <taxon>Bacillati</taxon>
        <taxon>Actinomycetota</taxon>
        <taxon>Actinomycetes</taxon>
        <taxon>Pseudonocardiales</taxon>
        <taxon>Pseudonocardiaceae</taxon>
        <taxon>Haloechinothrix</taxon>
    </lineage>
</organism>
<dbReference type="NCBIfam" id="TIGR02435">
    <property type="entry name" value="CobG"/>
    <property type="match status" value="1"/>
</dbReference>
<dbReference type="Proteomes" id="UP000198348">
    <property type="component" value="Unassembled WGS sequence"/>
</dbReference>
<name>A0A238WQ95_9PSEU</name>
<evidence type="ECO:0000256" key="2">
    <source>
        <dbReference type="ARBA" id="ARBA00022617"/>
    </source>
</evidence>
<dbReference type="SUPFAM" id="SSF55124">
    <property type="entry name" value="Nitrite/Sulfite reductase N-terminal domain-like"/>
    <property type="match status" value="2"/>
</dbReference>
<dbReference type="PANTHER" id="PTHR32439:SF9">
    <property type="entry name" value="BLR3264 PROTEIN"/>
    <property type="match status" value="1"/>
</dbReference>
<dbReference type="AlphaFoldDB" id="A0A238WQ95"/>
<keyword evidence="1" id="KW-0004">4Fe-4S</keyword>
<evidence type="ECO:0000259" key="8">
    <source>
        <dbReference type="Pfam" id="PF03460"/>
    </source>
</evidence>
<dbReference type="GO" id="GO:0016491">
    <property type="term" value="F:oxidoreductase activity"/>
    <property type="evidence" value="ECO:0007669"/>
    <property type="project" value="UniProtKB-KW"/>
</dbReference>
<dbReference type="EMBL" id="FZNW01000007">
    <property type="protein sequence ID" value="SNR48503.1"/>
    <property type="molecule type" value="Genomic_DNA"/>
</dbReference>
<feature type="region of interest" description="Disordered" evidence="7">
    <location>
        <begin position="412"/>
        <end position="438"/>
    </location>
</feature>
<evidence type="ECO:0000256" key="5">
    <source>
        <dbReference type="ARBA" id="ARBA00023004"/>
    </source>
</evidence>
<keyword evidence="6" id="KW-0411">Iron-sulfur</keyword>